<reference evidence="1 2" key="1">
    <citation type="journal article" date="2009" name="J. Bacteriol.">
        <title>Genome sequences of three Agrobacterium biovars help elucidate the evolution of multichromosome genomes in bacteria.</title>
        <authorList>
            <person name="Slater S.C."/>
            <person name="Goldman B.S."/>
            <person name="Goodner B."/>
            <person name="Setubal J.C."/>
            <person name="Farrand S.K."/>
            <person name="Nester E.W."/>
            <person name="Burr T.J."/>
            <person name="Banta L."/>
            <person name="Dickerman A.W."/>
            <person name="Paulsen I."/>
            <person name="Otten L."/>
            <person name="Suen G."/>
            <person name="Welch R."/>
            <person name="Almeida N.F."/>
            <person name="Arnold F."/>
            <person name="Burton O.T."/>
            <person name="Du Z."/>
            <person name="Ewing A."/>
            <person name="Godsy E."/>
            <person name="Heisel S."/>
            <person name="Houmiel K.L."/>
            <person name="Jhaveri J."/>
            <person name="Lu J."/>
            <person name="Miller N.M."/>
            <person name="Norton S."/>
            <person name="Chen Q."/>
            <person name="Phoolcharoen W."/>
            <person name="Ohlin V."/>
            <person name="Ondrusek D."/>
            <person name="Pride N."/>
            <person name="Stricklin S.L."/>
            <person name="Sun J."/>
            <person name="Wheeler C."/>
            <person name="Wilson L."/>
            <person name="Zhu H."/>
            <person name="Wood D.W."/>
        </authorList>
    </citation>
    <scope>NUCLEOTIDE SEQUENCE [LARGE SCALE GENOMIC DNA]</scope>
    <source>
        <strain evidence="2">S4 / ATCC BAA-846</strain>
        <plasmid evidence="1 2">pAtS4b</plasmid>
    </source>
</reference>
<name>B9K332_ALLAM</name>
<evidence type="ECO:0000313" key="2">
    <source>
        <dbReference type="Proteomes" id="UP000001596"/>
    </source>
</evidence>
<dbReference type="EMBL" id="CP000635">
    <property type="protein sequence ID" value="ACM39280.1"/>
    <property type="molecule type" value="Genomic_DNA"/>
</dbReference>
<evidence type="ECO:0000313" key="1">
    <source>
        <dbReference type="EMBL" id="ACM39280.1"/>
    </source>
</evidence>
<gene>
    <name evidence="1" type="ordered locus">Avi_9529</name>
</gene>
<protein>
    <submittedName>
        <fullName evidence="1">Uncharacterized protein</fullName>
    </submittedName>
</protein>
<organism evidence="1 2">
    <name type="scientific">Allorhizobium ampelinum (strain ATCC BAA-846 / DSM 112012 / S4)</name>
    <name type="common">Agrobacterium vitis (strain S4)</name>
    <dbReference type="NCBI Taxonomy" id="311402"/>
    <lineage>
        <taxon>Bacteria</taxon>
        <taxon>Pseudomonadati</taxon>
        <taxon>Pseudomonadota</taxon>
        <taxon>Alphaproteobacteria</taxon>
        <taxon>Hyphomicrobiales</taxon>
        <taxon>Rhizobiaceae</taxon>
        <taxon>Rhizobium/Agrobacterium group</taxon>
        <taxon>Allorhizobium</taxon>
        <taxon>Allorhizobium ampelinum</taxon>
    </lineage>
</organism>
<accession>B9K332</accession>
<keyword evidence="1" id="KW-0614">Plasmid</keyword>
<dbReference type="KEGG" id="avi:Avi_9529"/>
<dbReference type="Proteomes" id="UP000001596">
    <property type="component" value="Plasmid pAtS4b"/>
</dbReference>
<sequence>MKRPKVRAVTPVIQNKPVSYADRLITLSGGPALIWPYHNILPGEGPFEIAPDSNCYRNPNWVEQLPSSIPRNKVIVNLLPALTEEWLANGKFRIDPERWIMDIVVHYEERGVCFRGSYAADLAKILRGNADALRYNWTLLFYYVAIIKKLLERRNVEEAMQELVKVSKADVPRAGMMLSLGALSLFLKADQTLHLHGDPKSAYSFVQRFFDFQPGQKGEVNHLSVAYLRNRSLDLGMYYFFPAMTSLGQQPVGETLIATHDAPLQRLIFRVLPFLFDPTVAPAVPTSIAVDEFANDDGLAFVEWRSRLNEKFEPPFNKDQRLKRLANLADYAKGLCDMSDEKDALDEVWREWTLPYLDGNP</sequence>
<dbReference type="HOGENOM" id="CLU_782913_0_0_5"/>
<dbReference type="AlphaFoldDB" id="B9K332"/>
<geneLocation type="plasmid" evidence="1 2">
    <name>pAtS4b</name>
</geneLocation>
<keyword evidence="2" id="KW-1185">Reference proteome</keyword>
<proteinExistence type="predicted"/>